<evidence type="ECO:0000313" key="2">
    <source>
        <dbReference type="Proteomes" id="UP000277580"/>
    </source>
</evidence>
<proteinExistence type="predicted"/>
<evidence type="ECO:0000313" key="1">
    <source>
        <dbReference type="EMBL" id="RPB09965.1"/>
    </source>
</evidence>
<sequence length="147" mass="15771">MNTPAMARASLHSTDMTDFGSSQAEGILPNWNVALLQTITVCPGVKYRFAAWTAANGGVCRVTYLIGNQGGSSTFTADTQAFAAHVDVYVAPPGVTSAVIKMYAEWLELGMFIDSRPLLVEPTFLIVGLTIGRIARSNISHYQSIVT</sequence>
<dbReference type="EMBL" id="ML119147">
    <property type="protein sequence ID" value="RPB09965.1"/>
    <property type="molecule type" value="Genomic_DNA"/>
</dbReference>
<gene>
    <name evidence="1" type="ORF">P167DRAFT_593255</name>
</gene>
<accession>A0A3N4KW05</accession>
<dbReference type="InParanoid" id="A0A3N4KW05"/>
<reference evidence="1 2" key="1">
    <citation type="journal article" date="2018" name="Nat. Ecol. Evol.">
        <title>Pezizomycetes genomes reveal the molecular basis of ectomycorrhizal truffle lifestyle.</title>
        <authorList>
            <person name="Murat C."/>
            <person name="Payen T."/>
            <person name="Noel B."/>
            <person name="Kuo A."/>
            <person name="Morin E."/>
            <person name="Chen J."/>
            <person name="Kohler A."/>
            <person name="Krizsan K."/>
            <person name="Balestrini R."/>
            <person name="Da Silva C."/>
            <person name="Montanini B."/>
            <person name="Hainaut M."/>
            <person name="Levati E."/>
            <person name="Barry K.W."/>
            <person name="Belfiori B."/>
            <person name="Cichocki N."/>
            <person name="Clum A."/>
            <person name="Dockter R.B."/>
            <person name="Fauchery L."/>
            <person name="Guy J."/>
            <person name="Iotti M."/>
            <person name="Le Tacon F."/>
            <person name="Lindquist E.A."/>
            <person name="Lipzen A."/>
            <person name="Malagnac F."/>
            <person name="Mello A."/>
            <person name="Molinier V."/>
            <person name="Miyauchi S."/>
            <person name="Poulain J."/>
            <person name="Riccioni C."/>
            <person name="Rubini A."/>
            <person name="Sitrit Y."/>
            <person name="Splivallo R."/>
            <person name="Traeger S."/>
            <person name="Wang M."/>
            <person name="Zifcakova L."/>
            <person name="Wipf D."/>
            <person name="Zambonelli A."/>
            <person name="Paolocci F."/>
            <person name="Nowrousian M."/>
            <person name="Ottonello S."/>
            <person name="Baldrian P."/>
            <person name="Spatafora J.W."/>
            <person name="Henrissat B."/>
            <person name="Nagy L.G."/>
            <person name="Aury J.M."/>
            <person name="Wincker P."/>
            <person name="Grigoriev I.V."/>
            <person name="Bonfante P."/>
            <person name="Martin F.M."/>
        </authorList>
    </citation>
    <scope>NUCLEOTIDE SEQUENCE [LARGE SCALE GENOMIC DNA]</scope>
    <source>
        <strain evidence="1 2">CCBAS932</strain>
    </source>
</reference>
<organism evidence="1 2">
    <name type="scientific">Morchella conica CCBAS932</name>
    <dbReference type="NCBI Taxonomy" id="1392247"/>
    <lineage>
        <taxon>Eukaryota</taxon>
        <taxon>Fungi</taxon>
        <taxon>Dikarya</taxon>
        <taxon>Ascomycota</taxon>
        <taxon>Pezizomycotina</taxon>
        <taxon>Pezizomycetes</taxon>
        <taxon>Pezizales</taxon>
        <taxon>Morchellaceae</taxon>
        <taxon>Morchella</taxon>
    </lineage>
</organism>
<name>A0A3N4KW05_9PEZI</name>
<dbReference type="Proteomes" id="UP000277580">
    <property type="component" value="Unassembled WGS sequence"/>
</dbReference>
<keyword evidence="2" id="KW-1185">Reference proteome</keyword>
<dbReference type="AlphaFoldDB" id="A0A3N4KW05"/>
<protein>
    <submittedName>
        <fullName evidence="1">Uncharacterized protein</fullName>
    </submittedName>
</protein>